<accession>A0AAD8R8J0</accession>
<dbReference type="InterPro" id="IPR031052">
    <property type="entry name" value="FHY3/FAR1"/>
</dbReference>
<dbReference type="AlphaFoldDB" id="A0AAD8R8J0"/>
<evidence type="ECO:0000256" key="4">
    <source>
        <dbReference type="ARBA" id="ARBA00022833"/>
    </source>
</evidence>
<evidence type="ECO:0000256" key="1">
    <source>
        <dbReference type="ARBA" id="ARBA00005889"/>
    </source>
</evidence>
<feature type="region of interest" description="Disordered" evidence="6">
    <location>
        <begin position="1000"/>
        <end position="1024"/>
    </location>
</feature>
<dbReference type="InterPro" id="IPR006564">
    <property type="entry name" value="Znf_PMZ"/>
</dbReference>
<name>A0AAD8R8J0_LOLMU</name>
<dbReference type="SMART" id="SM00575">
    <property type="entry name" value="ZnF_PMZ"/>
    <property type="match status" value="1"/>
</dbReference>
<evidence type="ECO:0000313" key="8">
    <source>
        <dbReference type="EMBL" id="KAK1615672.1"/>
    </source>
</evidence>
<evidence type="ECO:0000259" key="7">
    <source>
        <dbReference type="PROSITE" id="PS50966"/>
    </source>
</evidence>
<evidence type="ECO:0000256" key="5">
    <source>
        <dbReference type="PROSITE-ProRule" id="PRU00325"/>
    </source>
</evidence>
<evidence type="ECO:0000313" key="9">
    <source>
        <dbReference type="Proteomes" id="UP001231189"/>
    </source>
</evidence>
<organism evidence="8 9">
    <name type="scientific">Lolium multiflorum</name>
    <name type="common">Italian ryegrass</name>
    <name type="synonym">Lolium perenne subsp. multiflorum</name>
    <dbReference type="NCBI Taxonomy" id="4521"/>
    <lineage>
        <taxon>Eukaryota</taxon>
        <taxon>Viridiplantae</taxon>
        <taxon>Streptophyta</taxon>
        <taxon>Embryophyta</taxon>
        <taxon>Tracheophyta</taxon>
        <taxon>Spermatophyta</taxon>
        <taxon>Magnoliopsida</taxon>
        <taxon>Liliopsida</taxon>
        <taxon>Poales</taxon>
        <taxon>Poaceae</taxon>
        <taxon>BOP clade</taxon>
        <taxon>Pooideae</taxon>
        <taxon>Poodae</taxon>
        <taxon>Poeae</taxon>
        <taxon>Poeae Chloroplast Group 2 (Poeae type)</taxon>
        <taxon>Loliodinae</taxon>
        <taxon>Loliinae</taxon>
        <taxon>Lolium</taxon>
    </lineage>
</organism>
<feature type="region of interest" description="Disordered" evidence="6">
    <location>
        <begin position="1163"/>
        <end position="1224"/>
    </location>
</feature>
<comment type="caution">
    <text evidence="8">The sequence shown here is derived from an EMBL/GenBank/DDBJ whole genome shotgun (WGS) entry which is preliminary data.</text>
</comment>
<feature type="region of interest" description="Disordered" evidence="6">
    <location>
        <begin position="1"/>
        <end position="22"/>
    </location>
</feature>
<dbReference type="InterPro" id="IPR004330">
    <property type="entry name" value="FAR1_DNA_bnd_dom"/>
</dbReference>
<reference evidence="8" key="1">
    <citation type="submission" date="2023-07" db="EMBL/GenBank/DDBJ databases">
        <title>A chromosome-level genome assembly of Lolium multiflorum.</title>
        <authorList>
            <person name="Chen Y."/>
            <person name="Copetti D."/>
            <person name="Kolliker R."/>
            <person name="Studer B."/>
        </authorList>
    </citation>
    <scope>NUCLEOTIDE SEQUENCE</scope>
    <source>
        <strain evidence="8">02402/16</strain>
        <tissue evidence="8">Leaf</tissue>
    </source>
</reference>
<dbReference type="Pfam" id="PF04434">
    <property type="entry name" value="SWIM"/>
    <property type="match status" value="1"/>
</dbReference>
<dbReference type="Proteomes" id="UP001231189">
    <property type="component" value="Unassembled WGS sequence"/>
</dbReference>
<dbReference type="GO" id="GO:0008270">
    <property type="term" value="F:zinc ion binding"/>
    <property type="evidence" value="ECO:0007669"/>
    <property type="project" value="UniProtKB-KW"/>
</dbReference>
<dbReference type="Pfam" id="PF03101">
    <property type="entry name" value="FAR1"/>
    <property type="match status" value="1"/>
</dbReference>
<dbReference type="InterPro" id="IPR007527">
    <property type="entry name" value="Znf_SWIM"/>
</dbReference>
<dbReference type="PANTHER" id="PTHR31669">
    <property type="entry name" value="PROTEIN FAR1-RELATED SEQUENCE 10-RELATED"/>
    <property type="match status" value="1"/>
</dbReference>
<dbReference type="PROSITE" id="PS50966">
    <property type="entry name" value="ZF_SWIM"/>
    <property type="match status" value="1"/>
</dbReference>
<feature type="region of interest" description="Disordered" evidence="6">
    <location>
        <begin position="727"/>
        <end position="751"/>
    </location>
</feature>
<feature type="domain" description="SWIM-type" evidence="7">
    <location>
        <begin position="557"/>
        <end position="593"/>
    </location>
</feature>
<evidence type="ECO:0000256" key="2">
    <source>
        <dbReference type="ARBA" id="ARBA00022723"/>
    </source>
</evidence>
<dbReference type="EMBL" id="JAUUTY010000006">
    <property type="protein sequence ID" value="KAK1615672.1"/>
    <property type="molecule type" value="Genomic_DNA"/>
</dbReference>
<comment type="similarity">
    <text evidence="1">Belongs to the FHY3/FAR1 family.</text>
</comment>
<gene>
    <name evidence="8" type="ORF">QYE76_021189</name>
</gene>
<keyword evidence="3 5" id="KW-0863">Zinc-finger</keyword>
<feature type="compositionally biased region" description="Polar residues" evidence="6">
    <location>
        <begin position="1"/>
        <end position="17"/>
    </location>
</feature>
<evidence type="ECO:0000256" key="3">
    <source>
        <dbReference type="ARBA" id="ARBA00022771"/>
    </source>
</evidence>
<dbReference type="PANTHER" id="PTHR31669:SF283">
    <property type="entry name" value="PROTEIN FAR1-RELATED SEQUENCE"/>
    <property type="match status" value="1"/>
</dbReference>
<feature type="compositionally biased region" description="Gly residues" evidence="6">
    <location>
        <begin position="1175"/>
        <end position="1184"/>
    </location>
</feature>
<protein>
    <recommendedName>
        <fullName evidence="7">SWIM-type domain-containing protein</fullName>
    </recommendedName>
</protein>
<feature type="compositionally biased region" description="Basic and acidic residues" evidence="6">
    <location>
        <begin position="733"/>
        <end position="751"/>
    </location>
</feature>
<keyword evidence="4" id="KW-0862">Zinc</keyword>
<dbReference type="GO" id="GO:0006355">
    <property type="term" value="P:regulation of DNA-templated transcription"/>
    <property type="evidence" value="ECO:0007669"/>
    <property type="project" value="InterPro"/>
</dbReference>
<dbReference type="Pfam" id="PF10551">
    <property type="entry name" value="MULE"/>
    <property type="match status" value="1"/>
</dbReference>
<feature type="compositionally biased region" description="Low complexity" evidence="6">
    <location>
        <begin position="958"/>
        <end position="967"/>
    </location>
</feature>
<keyword evidence="2" id="KW-0479">Metal-binding</keyword>
<feature type="region of interest" description="Disordered" evidence="6">
    <location>
        <begin position="669"/>
        <end position="693"/>
    </location>
</feature>
<dbReference type="InterPro" id="IPR018289">
    <property type="entry name" value="MULE_transposase_dom"/>
</dbReference>
<evidence type="ECO:0000256" key="6">
    <source>
        <dbReference type="SAM" id="MobiDB-lite"/>
    </source>
</evidence>
<feature type="region of interest" description="Disordered" evidence="6">
    <location>
        <begin position="948"/>
        <end position="967"/>
    </location>
</feature>
<sequence length="1249" mass="140049">MDNQRTSVQDSVDMSISTDEDGFAQQKEGNVELAHEHNEAEQEVLLQDPELAMTFDTENDVREYYQNYAKTKGFGVTKRSSHTDNTGEVKYVTLCCSRYGKTQSNSKYLLKPNPSAGLGCKAKVNITRRFDGKFQISKVILDHNHTLSPLKSRLFRCNKKMEFHVKRRLELNDRAGIRVNKNFNSFVVSADGHENLTFGEKDCRNFLEKVRKLKLGSGDAEVVRDYFVKMQSENPNFFSVRDVDDESRLRNVFWADARSRAVYESFNDVVTFDTTYLTNKYDMPFALFVGVNHHGQSVLLGCALLSNEDTPTFVWLFEAWLKCMSNRQPKAIITDQAKAIQNAVEIVFSESRYRWCLWHIMKKLPEKLGGYDDYDHIKVAIGNAVYNSLTVTEFEVSWMRMIERYSLGDNEWLKGLYDNRHRWVPAFVKDAFWAGMSTTHHSESMNAFFDGYVNAKTTLKHFVGQYENALRDKFEKENISDFNSFNSTIPCVTHFDIEKQFQSAYTNSKFKEFQEHLTNKVYCERKFIQKEGTIEMYEITEDVLIDAETRWRKDVVYHAYFNVEEFEVKCSCRHFEFRGIFCSHVLSVLTHKKIKEVPSRYILDRWTNNVKRKHNFIKCSYGGMEDAPVAKRFDMLCNSFHPVAEVGAMSDDSCNALIEELRTLKIKFSSNSSPDNNEEQLGTQEGALSNEKTTSKTILSPIAVRCAGRPPSLRKESNIDKLIREAKAKKKKAEQMEKKKDAQEKKKAEQKIRPVVHLDNQTSSSALQESFDYSIGTGNITPEITSTIPYGIIQEPFDFDTSSGNINSMITTPVPPEVSIPWRHVAAATIPLRAALAPGRLHPLLPAQRYPLPAGVALRRRRARSPPPSSSPCLKSPCRQSVSGCHSGTVLASSLAPLPAGVALRLRRNRSPPPSSSPCQKSPFRQSLSGCHSGTVLAGRLAPLPASVALRRRRKRSPPLSSSPCRKSPCWQSLFGCHSGTVLAGNLALRRAARYLFPGRRSPSARRGATSNLPPMDRRGEADEVEPAVAVGRAVEAASVRGRRTTRHRRYMSEAERLFEASRCGAGPSRGGGAGGSRQVPCRSCRWPGRRVMPARCVGGTKGIEDDDQRPPARRWRWVQGRRRRGVSPSEVCVHKAYESTSVAGRWLARATDVSGRWRRRCRGSAEGVPQRKLFGGGRGGRGTANGAPNTPPSQATGPRAAEVSGRGRRRCRGSADGLPQRKGNGCRCSAAALIGGGRGTAAGAPRPQ</sequence>
<feature type="region of interest" description="Disordered" evidence="6">
    <location>
        <begin position="907"/>
        <end position="927"/>
    </location>
</feature>
<proteinExistence type="inferred from homology"/>
<feature type="compositionally biased region" description="Polar residues" evidence="6">
    <location>
        <begin position="1187"/>
        <end position="1197"/>
    </location>
</feature>
<keyword evidence="9" id="KW-1185">Reference proteome</keyword>